<accession>A0A9D6Z5Q8</accession>
<sequence>MMDNKIEFIGTITASVTHELKNVLSIIKESAGLMEDLIALAPENSMPHKDKFVRSISRIADQVARGVELSSRLNSFAHTSDEPRARVDLNQAVEQAVFLSQRFARLRGAELKNTKSEKQHQVTTDPLGLQMLLFSSIGLLMAEAAPGAAITLQVEGEGSDSIVLLKSTPQPGAISEFKDLAETTEWQVLRETAHALDADVSEDRSRAGISVSFSGSEKRI</sequence>
<comment type="caution">
    <text evidence="1">The sequence shown here is derived from an EMBL/GenBank/DDBJ whole genome shotgun (WGS) entry which is preliminary data.</text>
</comment>
<gene>
    <name evidence="1" type="ORF">HY912_23080</name>
</gene>
<proteinExistence type="predicted"/>
<organism evidence="1 2">
    <name type="scientific">Desulfomonile tiedjei</name>
    <dbReference type="NCBI Taxonomy" id="2358"/>
    <lineage>
        <taxon>Bacteria</taxon>
        <taxon>Pseudomonadati</taxon>
        <taxon>Thermodesulfobacteriota</taxon>
        <taxon>Desulfomonilia</taxon>
        <taxon>Desulfomonilales</taxon>
        <taxon>Desulfomonilaceae</taxon>
        <taxon>Desulfomonile</taxon>
    </lineage>
</organism>
<dbReference type="AlphaFoldDB" id="A0A9D6Z5Q8"/>
<dbReference type="EMBL" id="JACRDE010000603">
    <property type="protein sequence ID" value="MBI5252389.1"/>
    <property type="molecule type" value="Genomic_DNA"/>
</dbReference>
<dbReference type="Gene3D" id="1.10.287.130">
    <property type="match status" value="1"/>
</dbReference>
<evidence type="ECO:0000313" key="2">
    <source>
        <dbReference type="Proteomes" id="UP000807825"/>
    </source>
</evidence>
<name>A0A9D6Z5Q8_9BACT</name>
<dbReference type="InterPro" id="IPR036097">
    <property type="entry name" value="HisK_dim/P_sf"/>
</dbReference>
<protein>
    <submittedName>
        <fullName evidence="1">Uncharacterized protein</fullName>
    </submittedName>
</protein>
<evidence type="ECO:0000313" key="1">
    <source>
        <dbReference type="EMBL" id="MBI5252389.1"/>
    </source>
</evidence>
<reference evidence="1" key="1">
    <citation type="submission" date="2020-07" db="EMBL/GenBank/DDBJ databases">
        <title>Huge and variable diversity of episymbiotic CPR bacteria and DPANN archaea in groundwater ecosystems.</title>
        <authorList>
            <person name="He C.Y."/>
            <person name="Keren R."/>
            <person name="Whittaker M."/>
            <person name="Farag I.F."/>
            <person name="Doudna J."/>
            <person name="Cate J.H.D."/>
            <person name="Banfield J.F."/>
        </authorList>
    </citation>
    <scope>NUCLEOTIDE SEQUENCE</scope>
    <source>
        <strain evidence="1">NC_groundwater_1664_Pr3_B-0.1um_52_9</strain>
    </source>
</reference>
<dbReference type="Proteomes" id="UP000807825">
    <property type="component" value="Unassembled WGS sequence"/>
</dbReference>
<dbReference type="GO" id="GO:0000155">
    <property type="term" value="F:phosphorelay sensor kinase activity"/>
    <property type="evidence" value="ECO:0007669"/>
    <property type="project" value="InterPro"/>
</dbReference>
<dbReference type="SUPFAM" id="SSF47384">
    <property type="entry name" value="Homodimeric domain of signal transducing histidine kinase"/>
    <property type="match status" value="1"/>
</dbReference>